<gene>
    <name evidence="1" type="ORF">J3Q64DRAFT_1880036</name>
</gene>
<dbReference type="EMBL" id="JBCLYO010000004">
    <property type="protein sequence ID" value="KAL0090417.1"/>
    <property type="molecule type" value="Genomic_DNA"/>
</dbReference>
<protein>
    <submittedName>
        <fullName evidence="1">Uncharacterized protein</fullName>
    </submittedName>
</protein>
<proteinExistence type="predicted"/>
<comment type="caution">
    <text evidence="1">The sequence shown here is derived from an EMBL/GenBank/DDBJ whole genome shotgun (WGS) entry which is preliminary data.</text>
</comment>
<accession>A0ABR3B818</accession>
<keyword evidence="2" id="KW-1185">Reference proteome</keyword>
<name>A0ABR3B818_PHYBL</name>
<reference evidence="1 2" key="1">
    <citation type="submission" date="2024-04" db="EMBL/GenBank/DDBJ databases">
        <title>Symmetric and asymmetric DNA N6-adenine methylation regulates different biological responses in Mucorales.</title>
        <authorList>
            <consortium name="Lawrence Berkeley National Laboratory"/>
            <person name="Lax C."/>
            <person name="Mondo S.J."/>
            <person name="Osorio-Concepcion M."/>
            <person name="Muszewska A."/>
            <person name="Corrochano-Luque M."/>
            <person name="Gutierrez G."/>
            <person name="Riley R."/>
            <person name="Lipzen A."/>
            <person name="Guo J."/>
            <person name="Hundley H."/>
            <person name="Amirebrahimi M."/>
            <person name="Ng V."/>
            <person name="Lorenzo-Gutierrez D."/>
            <person name="Binder U."/>
            <person name="Yang J."/>
            <person name="Song Y."/>
            <person name="Canovas D."/>
            <person name="Navarro E."/>
            <person name="Freitag M."/>
            <person name="Gabaldon T."/>
            <person name="Grigoriev I.V."/>
            <person name="Corrochano L.M."/>
            <person name="Nicolas F.E."/>
            <person name="Garre V."/>
        </authorList>
    </citation>
    <scope>NUCLEOTIDE SEQUENCE [LARGE SCALE GENOMIC DNA]</scope>
    <source>
        <strain evidence="1 2">L51</strain>
    </source>
</reference>
<evidence type="ECO:0000313" key="2">
    <source>
        <dbReference type="Proteomes" id="UP001448207"/>
    </source>
</evidence>
<dbReference type="Proteomes" id="UP001448207">
    <property type="component" value="Unassembled WGS sequence"/>
</dbReference>
<organism evidence="1 2">
    <name type="scientific">Phycomyces blakesleeanus</name>
    <dbReference type="NCBI Taxonomy" id="4837"/>
    <lineage>
        <taxon>Eukaryota</taxon>
        <taxon>Fungi</taxon>
        <taxon>Fungi incertae sedis</taxon>
        <taxon>Mucoromycota</taxon>
        <taxon>Mucoromycotina</taxon>
        <taxon>Mucoromycetes</taxon>
        <taxon>Mucorales</taxon>
        <taxon>Phycomycetaceae</taxon>
        <taxon>Phycomyces</taxon>
    </lineage>
</organism>
<sequence>MWEKLGITLSFKVHNAVIYKRDQHLIYRRYTMINKIGITQILVLSDYDKELFLFTLSASHLIKPHIEYRNFQNLTCTQESGDTLLSIKVKGRNRGGFLSRKASPRITSKITLKIALYPYRVYSYYVLVAIKFYNVNHLKEVSNRPFSSLIKKYTGRLKSGICLCDTVLVIIMVEYHSDAIEATQLNSTDYFTIQFKSTFLRAIHIQGFQDPWLIAQKKLIRRIQR</sequence>
<evidence type="ECO:0000313" key="1">
    <source>
        <dbReference type="EMBL" id="KAL0090417.1"/>
    </source>
</evidence>